<dbReference type="PANTHER" id="PTHR42928:SF5">
    <property type="entry name" value="BLR1237 PROTEIN"/>
    <property type="match status" value="1"/>
</dbReference>
<accession>A0A7V8JP54</accession>
<dbReference type="InterPro" id="IPR006311">
    <property type="entry name" value="TAT_signal"/>
</dbReference>
<evidence type="ECO:0000313" key="3">
    <source>
        <dbReference type="Proteomes" id="UP000461670"/>
    </source>
</evidence>
<comment type="caution">
    <text evidence="2">The sequence shown here is derived from an EMBL/GenBank/DDBJ whole genome shotgun (WGS) entry which is preliminary data.</text>
</comment>
<organism evidence="2 3">
    <name type="scientific">Paracidovorax wautersii</name>
    <dbReference type="NCBI Taxonomy" id="1177982"/>
    <lineage>
        <taxon>Bacteria</taxon>
        <taxon>Pseudomonadati</taxon>
        <taxon>Pseudomonadota</taxon>
        <taxon>Betaproteobacteria</taxon>
        <taxon>Burkholderiales</taxon>
        <taxon>Comamonadaceae</taxon>
        <taxon>Paracidovorax</taxon>
    </lineage>
</organism>
<dbReference type="InterPro" id="IPR042100">
    <property type="entry name" value="Bug_dom1"/>
</dbReference>
<comment type="similarity">
    <text evidence="1">Belongs to the UPF0065 (bug) family.</text>
</comment>
<dbReference type="Gene3D" id="3.40.190.10">
    <property type="entry name" value="Periplasmic binding protein-like II"/>
    <property type="match status" value="1"/>
</dbReference>
<dbReference type="Proteomes" id="UP000461670">
    <property type="component" value="Unassembled WGS sequence"/>
</dbReference>
<evidence type="ECO:0000256" key="1">
    <source>
        <dbReference type="ARBA" id="ARBA00006987"/>
    </source>
</evidence>
<dbReference type="PROSITE" id="PS51318">
    <property type="entry name" value="TAT"/>
    <property type="match status" value="1"/>
</dbReference>
<dbReference type="InterPro" id="IPR005064">
    <property type="entry name" value="BUG"/>
</dbReference>
<dbReference type="PIRSF" id="PIRSF017082">
    <property type="entry name" value="YflP"/>
    <property type="match status" value="1"/>
</dbReference>
<dbReference type="SUPFAM" id="SSF53850">
    <property type="entry name" value="Periplasmic binding protein-like II"/>
    <property type="match status" value="1"/>
</dbReference>
<reference evidence="3" key="1">
    <citation type="journal article" date="2020" name="MBio">
        <title>Horizontal gene transfer to a defensive symbiont with a reduced genome amongst a multipartite beetle microbiome.</title>
        <authorList>
            <person name="Waterworth S.C."/>
            <person name="Florez L.V."/>
            <person name="Rees E.R."/>
            <person name="Hertweck C."/>
            <person name="Kaltenpoth M."/>
            <person name="Kwan J.C."/>
        </authorList>
    </citation>
    <scope>NUCLEOTIDE SEQUENCE [LARGE SCALE GENOMIC DNA]</scope>
</reference>
<dbReference type="PANTHER" id="PTHR42928">
    <property type="entry name" value="TRICARBOXYLATE-BINDING PROTEIN"/>
    <property type="match status" value="1"/>
</dbReference>
<dbReference type="AlphaFoldDB" id="A0A7V8JP54"/>
<dbReference type="Gene3D" id="3.40.190.150">
    <property type="entry name" value="Bordetella uptake gene, domain 1"/>
    <property type="match status" value="1"/>
</dbReference>
<dbReference type="Pfam" id="PF03401">
    <property type="entry name" value="TctC"/>
    <property type="match status" value="1"/>
</dbReference>
<name>A0A7V8JP54_9BURK</name>
<evidence type="ECO:0000313" key="2">
    <source>
        <dbReference type="EMBL" id="KAF1018787.1"/>
    </source>
</evidence>
<gene>
    <name evidence="2" type="ORF">GAK30_03501</name>
</gene>
<dbReference type="EMBL" id="WNDQ01000074">
    <property type="protein sequence ID" value="KAF1018787.1"/>
    <property type="molecule type" value="Genomic_DNA"/>
</dbReference>
<sequence length="326" mass="33283">MTVLSRRHWMGATAGWTLAAPQGTAFAQSAPTGPVKIIVPYPPGAATDALARLLAQALEGAVGATFIVDNKGGGATQIGTKAVAAAAPDGQTLGFVDTAFVINPGLFGDALPYDTLRDFTPVSLMAKAPLVLVVHPSVQAQDIRAFVALAKASPGTLNYGSADMGSAPHLAGEQLARAAGIRINHIPYRGGGTVLSDLLAGHIQFGFTTVPTMLAHIRSGAMRALAVTSPSGLLAGVPTFADAGLAGVDARPLFGLVAPARTPAAVVSRLSDAAVNAVQKGPLRERLQEQGFTPLGLPAAAFQARIATEIAKWREVIRAGGIKPDA</sequence>
<protein>
    <recommendedName>
        <fullName evidence="4">Tripartite-type tricarboxylate transporter, receptor component TctC</fullName>
    </recommendedName>
</protein>
<proteinExistence type="inferred from homology"/>
<evidence type="ECO:0008006" key="4">
    <source>
        <dbReference type="Google" id="ProtNLM"/>
    </source>
</evidence>